<dbReference type="EMBL" id="JAPWTJ010003312">
    <property type="protein sequence ID" value="KAJ8958756.1"/>
    <property type="molecule type" value="Genomic_DNA"/>
</dbReference>
<accession>A0ABQ9ISL7</accession>
<feature type="non-terminal residue" evidence="2">
    <location>
        <position position="115"/>
    </location>
</feature>
<sequence length="115" mass="12212">MAALLGNFLLPESDLQDLYRKLNLTKVTTENQESLQNYRLATANSMIPGFEGFDGNLLKNNDSSKFNGIANGSISSSKTSTSNSTGNRVNLMVGSDGSNTSIASLPMGSFPAKNT</sequence>
<dbReference type="Proteomes" id="UP001162164">
    <property type="component" value="Unassembled WGS sequence"/>
</dbReference>
<name>A0ABQ9ISL7_9CUCU</name>
<proteinExistence type="predicted"/>
<comment type="caution">
    <text evidence="2">The sequence shown here is derived from an EMBL/GenBank/DDBJ whole genome shotgun (WGS) entry which is preliminary data.</text>
</comment>
<evidence type="ECO:0000256" key="1">
    <source>
        <dbReference type="SAM" id="MobiDB-lite"/>
    </source>
</evidence>
<reference evidence="2" key="1">
    <citation type="journal article" date="2023" name="Insect Mol. Biol.">
        <title>Genome sequencing provides insights into the evolution of gene families encoding plant cell wall-degrading enzymes in longhorned beetles.</title>
        <authorList>
            <person name="Shin N.R."/>
            <person name="Okamura Y."/>
            <person name="Kirsch R."/>
            <person name="Pauchet Y."/>
        </authorList>
    </citation>
    <scope>NUCLEOTIDE SEQUENCE</scope>
    <source>
        <strain evidence="2">MMC_N1</strain>
    </source>
</reference>
<protein>
    <submittedName>
        <fullName evidence="2">Uncharacterized protein</fullName>
    </submittedName>
</protein>
<keyword evidence="3" id="KW-1185">Reference proteome</keyword>
<evidence type="ECO:0000313" key="3">
    <source>
        <dbReference type="Proteomes" id="UP001162164"/>
    </source>
</evidence>
<evidence type="ECO:0000313" key="2">
    <source>
        <dbReference type="EMBL" id="KAJ8958756.1"/>
    </source>
</evidence>
<feature type="compositionally biased region" description="Low complexity" evidence="1">
    <location>
        <begin position="71"/>
        <end position="87"/>
    </location>
</feature>
<gene>
    <name evidence="2" type="ORF">NQ317_008078</name>
</gene>
<organism evidence="2 3">
    <name type="scientific">Molorchus minor</name>
    <dbReference type="NCBI Taxonomy" id="1323400"/>
    <lineage>
        <taxon>Eukaryota</taxon>
        <taxon>Metazoa</taxon>
        <taxon>Ecdysozoa</taxon>
        <taxon>Arthropoda</taxon>
        <taxon>Hexapoda</taxon>
        <taxon>Insecta</taxon>
        <taxon>Pterygota</taxon>
        <taxon>Neoptera</taxon>
        <taxon>Endopterygota</taxon>
        <taxon>Coleoptera</taxon>
        <taxon>Polyphaga</taxon>
        <taxon>Cucujiformia</taxon>
        <taxon>Chrysomeloidea</taxon>
        <taxon>Cerambycidae</taxon>
        <taxon>Lamiinae</taxon>
        <taxon>Monochamini</taxon>
        <taxon>Molorchus</taxon>
    </lineage>
</organism>
<feature type="region of interest" description="Disordered" evidence="1">
    <location>
        <begin position="69"/>
        <end position="115"/>
    </location>
</feature>